<feature type="chain" id="PRO_5013337323" description="DUF4249 domain-containing protein" evidence="1">
    <location>
        <begin position="22"/>
        <end position="364"/>
    </location>
</feature>
<protein>
    <recommendedName>
        <fullName evidence="4">DUF4249 domain-containing protein</fullName>
    </recommendedName>
</protein>
<reference evidence="3" key="1">
    <citation type="submission" date="2016-12" db="EMBL/GenBank/DDBJ databases">
        <authorList>
            <person name="Varghese N."/>
            <person name="Submissions S."/>
        </authorList>
    </citation>
    <scope>NUCLEOTIDE SEQUENCE [LARGE SCALE GENOMIC DNA]</scope>
    <source>
        <strain evidence="3">DSM 25035</strain>
    </source>
</reference>
<keyword evidence="3" id="KW-1185">Reference proteome</keyword>
<dbReference type="InterPro" id="IPR025345">
    <property type="entry name" value="DUF4249"/>
</dbReference>
<evidence type="ECO:0008006" key="4">
    <source>
        <dbReference type="Google" id="ProtNLM"/>
    </source>
</evidence>
<feature type="signal peptide" evidence="1">
    <location>
        <begin position="1"/>
        <end position="21"/>
    </location>
</feature>
<evidence type="ECO:0000313" key="2">
    <source>
        <dbReference type="EMBL" id="SHO61463.1"/>
    </source>
</evidence>
<dbReference type="Proteomes" id="UP000184609">
    <property type="component" value="Unassembled WGS sequence"/>
</dbReference>
<dbReference type="STRING" id="1073327.SAMN04488108_1358"/>
<sequence length="364" mass="42077">MNKLKFLFSLVLLLLSFNSCVDQITFPLDKGVAKLVVSGQISNLDEDQYVFISETTSEDREPLYTGQYYVLNDLPRPVTSAMVYLVNDREEKVLLNMSEDGKYTLDRSYKLEDGVYYHIEILVSGNEYRTDPQKMPDAVGEDELTYEFQRGEFKGSPEIAFISIYSETKLPETDDSYYLRWDVDEAYYWDLTFFPNPFNNPPPDCYVFGFPDPERITLFNGENVDSEQESSVQLVAERKVDESFLSRHYFNVRQVSTSKDSYEYWRKVRELVNNSGSVFDSPPAPIKGNIYNAQSPDEVVLGYFEIARVSQSRIYTVPGDVSFVVEAVCTYDPARPIDDYPKTCLRCSEFPSSTNNTPHWWFDQ</sequence>
<dbReference type="RefSeq" id="WP_073571030.1">
    <property type="nucleotide sequence ID" value="NZ_FRXN01000002.1"/>
</dbReference>
<proteinExistence type="predicted"/>
<evidence type="ECO:0000256" key="1">
    <source>
        <dbReference type="SAM" id="SignalP"/>
    </source>
</evidence>
<organism evidence="2 3">
    <name type="scientific">Algoriphagus zhangzhouensis</name>
    <dbReference type="NCBI Taxonomy" id="1073327"/>
    <lineage>
        <taxon>Bacteria</taxon>
        <taxon>Pseudomonadati</taxon>
        <taxon>Bacteroidota</taxon>
        <taxon>Cytophagia</taxon>
        <taxon>Cytophagales</taxon>
        <taxon>Cyclobacteriaceae</taxon>
        <taxon>Algoriphagus</taxon>
    </lineage>
</organism>
<dbReference type="Pfam" id="PF14054">
    <property type="entry name" value="DUF4249"/>
    <property type="match status" value="1"/>
</dbReference>
<name>A0A1M7Z957_9BACT</name>
<dbReference type="EMBL" id="FRXN01000002">
    <property type="protein sequence ID" value="SHO61463.1"/>
    <property type="molecule type" value="Genomic_DNA"/>
</dbReference>
<accession>A0A1M7Z957</accession>
<gene>
    <name evidence="2" type="ORF">SAMN04488108_1358</name>
</gene>
<dbReference type="OrthoDB" id="922982at2"/>
<evidence type="ECO:0000313" key="3">
    <source>
        <dbReference type="Proteomes" id="UP000184609"/>
    </source>
</evidence>
<keyword evidence="1" id="KW-0732">Signal</keyword>
<dbReference type="AlphaFoldDB" id="A0A1M7Z957"/>